<dbReference type="OrthoDB" id="2121828at2759"/>
<evidence type="ECO:0000256" key="1">
    <source>
        <dbReference type="ARBA" id="ARBA00010609"/>
    </source>
</evidence>
<dbReference type="InterPro" id="IPR044130">
    <property type="entry name" value="CuRO_2_Fet3-like"/>
</dbReference>
<dbReference type="InterPro" id="IPR011706">
    <property type="entry name" value="Cu-oxidase_C"/>
</dbReference>
<dbReference type="PANTHER" id="PTHR11709">
    <property type="entry name" value="MULTI-COPPER OXIDASE"/>
    <property type="match status" value="1"/>
</dbReference>
<evidence type="ECO:0000259" key="8">
    <source>
        <dbReference type="Pfam" id="PF07731"/>
    </source>
</evidence>
<dbReference type="InterPro" id="IPR008972">
    <property type="entry name" value="Cupredoxin"/>
</dbReference>
<name>A0A6A6ESZ8_9PEZI</name>
<proteinExistence type="inferred from homology"/>
<keyword evidence="5" id="KW-0186">Copper</keyword>
<dbReference type="Pfam" id="PF07732">
    <property type="entry name" value="Cu-oxidase_3"/>
    <property type="match status" value="1"/>
</dbReference>
<dbReference type="InterPro" id="IPR002355">
    <property type="entry name" value="Cu_oxidase_Cu_BS"/>
</dbReference>
<organism evidence="10 11">
    <name type="scientific">Zopfia rhizophila CBS 207.26</name>
    <dbReference type="NCBI Taxonomy" id="1314779"/>
    <lineage>
        <taxon>Eukaryota</taxon>
        <taxon>Fungi</taxon>
        <taxon>Dikarya</taxon>
        <taxon>Ascomycota</taxon>
        <taxon>Pezizomycotina</taxon>
        <taxon>Dothideomycetes</taxon>
        <taxon>Dothideomycetes incertae sedis</taxon>
        <taxon>Zopfiaceae</taxon>
        <taxon>Zopfia</taxon>
    </lineage>
</organism>
<dbReference type="Gene3D" id="2.60.40.420">
    <property type="entry name" value="Cupredoxins - blue copper proteins"/>
    <property type="match status" value="3"/>
</dbReference>
<gene>
    <name evidence="10" type="ORF">K469DRAFT_650953</name>
</gene>
<feature type="domain" description="Plastocyanin-like" evidence="9">
    <location>
        <begin position="27"/>
        <end position="140"/>
    </location>
</feature>
<dbReference type="PANTHER" id="PTHR11709:SF361">
    <property type="entry name" value="IRON TRANSPORT MULTICOPPER OXIDASE FET3"/>
    <property type="match status" value="1"/>
</dbReference>
<dbReference type="GO" id="GO:0033215">
    <property type="term" value="P:reductive iron assimilation"/>
    <property type="evidence" value="ECO:0007669"/>
    <property type="project" value="TreeGrafter"/>
</dbReference>
<dbReference type="CDD" id="cd13851">
    <property type="entry name" value="CuRO_1_Fet3p"/>
    <property type="match status" value="1"/>
</dbReference>
<dbReference type="EMBL" id="ML994612">
    <property type="protein sequence ID" value="KAF2193909.1"/>
    <property type="molecule type" value="Genomic_DNA"/>
</dbReference>
<dbReference type="AlphaFoldDB" id="A0A6A6ESZ8"/>
<feature type="domain" description="Plastocyanin-like" evidence="8">
    <location>
        <begin position="367"/>
        <end position="496"/>
    </location>
</feature>
<dbReference type="CDD" id="cd13877">
    <property type="entry name" value="CuRO_2_Fet3p_like"/>
    <property type="match status" value="1"/>
</dbReference>
<dbReference type="InterPro" id="IPR001117">
    <property type="entry name" value="Cu-oxidase_2nd"/>
</dbReference>
<feature type="chain" id="PRO_5025393102" evidence="6">
    <location>
        <begin position="17"/>
        <end position="565"/>
    </location>
</feature>
<accession>A0A6A6ESZ8</accession>
<evidence type="ECO:0000259" key="9">
    <source>
        <dbReference type="Pfam" id="PF07732"/>
    </source>
</evidence>
<dbReference type="SUPFAM" id="SSF49503">
    <property type="entry name" value="Cupredoxins"/>
    <property type="match status" value="3"/>
</dbReference>
<dbReference type="Proteomes" id="UP000800200">
    <property type="component" value="Unassembled WGS sequence"/>
</dbReference>
<dbReference type="PROSITE" id="PS00079">
    <property type="entry name" value="MULTICOPPER_OXIDASE1"/>
    <property type="match status" value="1"/>
</dbReference>
<evidence type="ECO:0000259" key="7">
    <source>
        <dbReference type="Pfam" id="PF00394"/>
    </source>
</evidence>
<keyword evidence="3 6" id="KW-0732">Signal</keyword>
<comment type="similarity">
    <text evidence="1">Belongs to the multicopper oxidase family.</text>
</comment>
<evidence type="ECO:0000256" key="4">
    <source>
        <dbReference type="ARBA" id="ARBA00023002"/>
    </source>
</evidence>
<dbReference type="GO" id="GO:0005507">
    <property type="term" value="F:copper ion binding"/>
    <property type="evidence" value="ECO:0007669"/>
    <property type="project" value="InterPro"/>
</dbReference>
<evidence type="ECO:0000313" key="10">
    <source>
        <dbReference type="EMBL" id="KAF2193909.1"/>
    </source>
</evidence>
<dbReference type="Pfam" id="PF07731">
    <property type="entry name" value="Cu-oxidase_2"/>
    <property type="match status" value="1"/>
</dbReference>
<keyword evidence="11" id="KW-1185">Reference proteome</keyword>
<evidence type="ECO:0000256" key="6">
    <source>
        <dbReference type="SAM" id="SignalP"/>
    </source>
</evidence>
<sequence>MFTFVFLAALLSSSVACKTVTYDFDVGWVSRAPDGFIRPVTGINGEWPIPTIEADKGDNIVVNVHNSLGNESTSLHFHGQFQVGSSAYDGPVGVTQCSIPPGGSFTYNFTAAPSGTFWYHSHDKGQYPDGLRGKMIIHDPPWEESLNVEEQIYLSMSDWYHTQMPYLINRYLSIHNRLGLLPPPNTFLINDARTGPTLYFKPGKRYLLRIVSMSALACNFFHINGHNMTIVGIDGVHVHPQEAESLVICAGQRYDVVVTAKTSPKTSFQYIAKMATGMLTNDIPSNRSLTVYGTIVYRDQSGRIFDSLYKYYNSSWLPTTVLNDMRLKPLDNQPLLPPPQQQINFRTNQTYYEGIGTRIAVGRQPWVEPKVPSLYTALSTGISASDPSTYGVGVDPWVLNAGDIVQIYMENPQPWGHPMHLHGHVFQVVARGFGSWDGNEATLPPIPMKRDDVIIPPNGYFVLRFEANNPGVWFFHCHIDLHLVAGMAATFIEAPDVLQRTQVIPASGTALCSADGQCSCGNCDCGQGPISEYDATTRCNTIFNSQLERYGALITAKQAKGCAKC</sequence>
<evidence type="ECO:0000256" key="2">
    <source>
        <dbReference type="ARBA" id="ARBA00022723"/>
    </source>
</evidence>
<evidence type="ECO:0000256" key="3">
    <source>
        <dbReference type="ARBA" id="ARBA00022729"/>
    </source>
</evidence>
<reference evidence="10" key="1">
    <citation type="journal article" date="2020" name="Stud. Mycol.">
        <title>101 Dothideomycetes genomes: a test case for predicting lifestyles and emergence of pathogens.</title>
        <authorList>
            <person name="Haridas S."/>
            <person name="Albert R."/>
            <person name="Binder M."/>
            <person name="Bloem J."/>
            <person name="Labutti K."/>
            <person name="Salamov A."/>
            <person name="Andreopoulos B."/>
            <person name="Baker S."/>
            <person name="Barry K."/>
            <person name="Bills G."/>
            <person name="Bluhm B."/>
            <person name="Cannon C."/>
            <person name="Castanera R."/>
            <person name="Culley D."/>
            <person name="Daum C."/>
            <person name="Ezra D."/>
            <person name="Gonzalez J."/>
            <person name="Henrissat B."/>
            <person name="Kuo A."/>
            <person name="Liang C."/>
            <person name="Lipzen A."/>
            <person name="Lutzoni F."/>
            <person name="Magnuson J."/>
            <person name="Mondo S."/>
            <person name="Nolan M."/>
            <person name="Ohm R."/>
            <person name="Pangilinan J."/>
            <person name="Park H.-J."/>
            <person name="Ramirez L."/>
            <person name="Alfaro M."/>
            <person name="Sun H."/>
            <person name="Tritt A."/>
            <person name="Yoshinaga Y."/>
            <person name="Zwiers L.-H."/>
            <person name="Turgeon B."/>
            <person name="Goodwin S."/>
            <person name="Spatafora J."/>
            <person name="Crous P."/>
            <person name="Grigoriev I."/>
        </authorList>
    </citation>
    <scope>NUCLEOTIDE SEQUENCE</scope>
    <source>
        <strain evidence="10">CBS 207.26</strain>
    </source>
</reference>
<evidence type="ECO:0000256" key="5">
    <source>
        <dbReference type="ARBA" id="ARBA00023008"/>
    </source>
</evidence>
<dbReference type="PROSITE" id="PS00080">
    <property type="entry name" value="MULTICOPPER_OXIDASE2"/>
    <property type="match status" value="1"/>
</dbReference>
<feature type="signal peptide" evidence="6">
    <location>
        <begin position="1"/>
        <end position="16"/>
    </location>
</feature>
<dbReference type="InterPro" id="IPR045087">
    <property type="entry name" value="Cu-oxidase_fam"/>
</dbReference>
<dbReference type="GO" id="GO:0004322">
    <property type="term" value="F:ferroxidase activity"/>
    <property type="evidence" value="ECO:0007669"/>
    <property type="project" value="TreeGrafter"/>
</dbReference>
<keyword evidence="4" id="KW-0560">Oxidoreductase</keyword>
<feature type="domain" description="Plastocyanin-like" evidence="7">
    <location>
        <begin position="151"/>
        <end position="298"/>
    </location>
</feature>
<dbReference type="GO" id="GO:0010106">
    <property type="term" value="P:cellular response to iron ion starvation"/>
    <property type="evidence" value="ECO:0007669"/>
    <property type="project" value="TreeGrafter"/>
</dbReference>
<dbReference type="GO" id="GO:0033573">
    <property type="term" value="C:high-affinity iron permease complex"/>
    <property type="evidence" value="ECO:0007669"/>
    <property type="project" value="TreeGrafter"/>
</dbReference>
<keyword evidence="2" id="KW-0479">Metal-binding</keyword>
<dbReference type="InterPro" id="IPR033138">
    <property type="entry name" value="Cu_oxidase_CS"/>
</dbReference>
<dbReference type="InterPro" id="IPR011707">
    <property type="entry name" value="Cu-oxidase-like_N"/>
</dbReference>
<dbReference type="Pfam" id="PF00394">
    <property type="entry name" value="Cu-oxidase"/>
    <property type="match status" value="1"/>
</dbReference>
<evidence type="ECO:0000313" key="11">
    <source>
        <dbReference type="Proteomes" id="UP000800200"/>
    </source>
</evidence>
<protein>
    <submittedName>
        <fullName evidence="10">Multicopper oxidase</fullName>
    </submittedName>
</protein>